<dbReference type="PANTHER" id="PTHR30388">
    <property type="entry name" value="ALDEHYDE OXIDOREDUCTASE MOLYBDENUM COFACTOR ASSEMBLY PROTEIN"/>
    <property type="match status" value="1"/>
</dbReference>
<evidence type="ECO:0000313" key="3">
    <source>
        <dbReference type="EMBL" id="QKJ28939.1"/>
    </source>
</evidence>
<dbReference type="Proteomes" id="UP000505355">
    <property type="component" value="Chromosome"/>
</dbReference>
<evidence type="ECO:0000259" key="2">
    <source>
        <dbReference type="Pfam" id="PF13478"/>
    </source>
</evidence>
<sequence length="384" mass="41903">MSELQRLLAAYDAERKLGNACALATVVEVKGSAYRRPGARMLVTGEGQLTGTISGGCLEGDARRRAQQVMHRGKPEIIVYDSTDIDDDLENGAQLGCQGQIFILLEPIDFTDVYNPLELLRDTFRLQQPSVLATVLKSSDAAIAPIAERVLLLNNGNTKAGAINPNFIQQQLLPEMQDVLVNGTSACLDMEYAGVNIRVFLELIKPAPLLTIYGAGNDAQPLAKQAKNLGWRVMVIDGRPLQASAARFPEAELVQVARTGELQQYVNPTGFTVLMSHNYYYDLAVLEQLEQFPTLDYIGILGPRKKTDRMLADLAQKGIDTEALDKRLHSPIGLDIGSENADEIALAIMAELLAVRNGLNGGFLRNLDAPIHNRNQIIKALSNG</sequence>
<dbReference type="EMBL" id="CP054139">
    <property type="protein sequence ID" value="QKJ28939.1"/>
    <property type="molecule type" value="Genomic_DNA"/>
</dbReference>
<dbReference type="Gene3D" id="3.40.50.720">
    <property type="entry name" value="NAD(P)-binding Rossmann-like Domain"/>
    <property type="match status" value="1"/>
</dbReference>
<dbReference type="InterPro" id="IPR027051">
    <property type="entry name" value="XdhC_Rossmann_dom"/>
</dbReference>
<name>A0A7D4UC38_9SPHI</name>
<organism evidence="3 4">
    <name type="scientific">Mucilaginibacter mali</name>
    <dbReference type="NCBI Taxonomy" id="2740462"/>
    <lineage>
        <taxon>Bacteria</taxon>
        <taxon>Pseudomonadati</taxon>
        <taxon>Bacteroidota</taxon>
        <taxon>Sphingobacteriia</taxon>
        <taxon>Sphingobacteriales</taxon>
        <taxon>Sphingobacteriaceae</taxon>
        <taxon>Mucilaginibacter</taxon>
    </lineage>
</organism>
<proteinExistence type="predicted"/>
<dbReference type="KEGG" id="mmab:HQ865_03945"/>
<dbReference type="InterPro" id="IPR003777">
    <property type="entry name" value="XdhC_CoxI"/>
</dbReference>
<dbReference type="RefSeq" id="WP_173413637.1">
    <property type="nucleotide sequence ID" value="NZ_CP054139.1"/>
</dbReference>
<dbReference type="InterPro" id="IPR052698">
    <property type="entry name" value="MoCofactor_Util/Proc"/>
</dbReference>
<keyword evidence="4" id="KW-1185">Reference proteome</keyword>
<protein>
    <submittedName>
        <fullName evidence="3">XdhC family protein</fullName>
    </submittedName>
</protein>
<feature type="domain" description="XdhC Rossmann" evidence="2">
    <location>
        <begin position="210"/>
        <end position="352"/>
    </location>
</feature>
<evidence type="ECO:0000259" key="1">
    <source>
        <dbReference type="Pfam" id="PF02625"/>
    </source>
</evidence>
<dbReference type="Pfam" id="PF02625">
    <property type="entry name" value="XdhC_CoxI"/>
    <property type="match status" value="1"/>
</dbReference>
<dbReference type="Pfam" id="PF13478">
    <property type="entry name" value="XdhC_C"/>
    <property type="match status" value="1"/>
</dbReference>
<evidence type="ECO:0000313" key="4">
    <source>
        <dbReference type="Proteomes" id="UP000505355"/>
    </source>
</evidence>
<feature type="domain" description="XdhC- CoxI" evidence="1">
    <location>
        <begin position="18"/>
        <end position="81"/>
    </location>
</feature>
<reference evidence="3 4" key="1">
    <citation type="submission" date="2020-05" db="EMBL/GenBank/DDBJ databases">
        <title>Mucilaginibacter mali sp. nov.</title>
        <authorList>
            <person name="Kim H.S."/>
            <person name="Lee K.C."/>
            <person name="Suh M.K."/>
            <person name="Kim J.-S."/>
            <person name="Han K.-I."/>
            <person name="Eom M.K."/>
            <person name="Shin Y.K."/>
            <person name="Lee J.-S."/>
        </authorList>
    </citation>
    <scope>NUCLEOTIDE SEQUENCE [LARGE SCALE GENOMIC DNA]</scope>
    <source>
        <strain evidence="3 4">G2-14</strain>
    </source>
</reference>
<dbReference type="PANTHER" id="PTHR30388:SF6">
    <property type="entry name" value="XANTHINE DEHYDROGENASE SUBUNIT A-RELATED"/>
    <property type="match status" value="1"/>
</dbReference>
<gene>
    <name evidence="3" type="ORF">HQ865_03945</name>
</gene>
<dbReference type="AlphaFoldDB" id="A0A7D4UC38"/>
<accession>A0A7D4UC38</accession>